<dbReference type="Proteomes" id="UP000650628">
    <property type="component" value="Unassembled WGS sequence"/>
</dbReference>
<gene>
    <name evidence="1" type="ORF">Pmi06nite_57560</name>
</gene>
<proteinExistence type="predicted"/>
<comment type="caution">
    <text evidence="1">The sequence shown here is derived from an EMBL/GenBank/DDBJ whole genome shotgun (WGS) entry which is preliminary data.</text>
</comment>
<name>A0A8J3X9U8_9ACTN</name>
<protein>
    <submittedName>
        <fullName evidence="1">Uncharacterized protein</fullName>
    </submittedName>
</protein>
<evidence type="ECO:0000313" key="2">
    <source>
        <dbReference type="Proteomes" id="UP000650628"/>
    </source>
</evidence>
<accession>A0A8J3X9U8</accession>
<keyword evidence="2" id="KW-1185">Reference proteome</keyword>
<dbReference type="AlphaFoldDB" id="A0A8J3X9U8"/>
<organism evidence="1 2">
    <name type="scientific">Planotetraspora mira</name>
    <dbReference type="NCBI Taxonomy" id="58121"/>
    <lineage>
        <taxon>Bacteria</taxon>
        <taxon>Bacillati</taxon>
        <taxon>Actinomycetota</taxon>
        <taxon>Actinomycetes</taxon>
        <taxon>Streptosporangiales</taxon>
        <taxon>Streptosporangiaceae</taxon>
        <taxon>Planotetraspora</taxon>
    </lineage>
</organism>
<dbReference type="EMBL" id="BOOO01000034">
    <property type="protein sequence ID" value="GII32314.1"/>
    <property type="molecule type" value="Genomic_DNA"/>
</dbReference>
<sequence>MTGFLKAPAIRLTHASLDEEETRRLPRGVDRFGSTPLAQLLRLQRSGDWPREAMAEQR</sequence>
<evidence type="ECO:0000313" key="1">
    <source>
        <dbReference type="EMBL" id="GII32314.1"/>
    </source>
</evidence>
<reference evidence="1 2" key="1">
    <citation type="submission" date="2021-01" db="EMBL/GenBank/DDBJ databases">
        <title>Whole genome shotgun sequence of Planotetraspora mira NBRC 15435.</title>
        <authorList>
            <person name="Komaki H."/>
            <person name="Tamura T."/>
        </authorList>
    </citation>
    <scope>NUCLEOTIDE SEQUENCE [LARGE SCALE GENOMIC DNA]</scope>
    <source>
        <strain evidence="1 2">NBRC 15435</strain>
    </source>
</reference>